<reference evidence="2" key="1">
    <citation type="journal article" date="2019" name="Int. J. Syst. Evol. Microbiol.">
        <title>The Global Catalogue of Microorganisms (GCM) 10K type strain sequencing project: providing services to taxonomists for standard genome sequencing and annotation.</title>
        <authorList>
            <consortium name="The Broad Institute Genomics Platform"/>
            <consortium name="The Broad Institute Genome Sequencing Center for Infectious Disease"/>
            <person name="Wu L."/>
            <person name="Ma J."/>
        </authorList>
    </citation>
    <scope>NUCLEOTIDE SEQUENCE [LARGE SCALE GENOMIC DNA]</scope>
    <source>
        <strain evidence="2">JCM 4816</strain>
    </source>
</reference>
<gene>
    <name evidence="1" type="ORF">GCM10019016_127260</name>
</gene>
<evidence type="ECO:0000313" key="2">
    <source>
        <dbReference type="Proteomes" id="UP001501455"/>
    </source>
</evidence>
<protein>
    <submittedName>
        <fullName evidence="1">Uncharacterized protein</fullName>
    </submittedName>
</protein>
<comment type="caution">
    <text evidence="1">The sequence shown here is derived from an EMBL/GenBank/DDBJ whole genome shotgun (WGS) entry which is preliminary data.</text>
</comment>
<organism evidence="1 2">
    <name type="scientific">Streptomyces prasinosporus</name>
    <dbReference type="NCBI Taxonomy" id="68256"/>
    <lineage>
        <taxon>Bacteria</taxon>
        <taxon>Bacillati</taxon>
        <taxon>Actinomycetota</taxon>
        <taxon>Actinomycetes</taxon>
        <taxon>Kitasatosporales</taxon>
        <taxon>Streptomycetaceae</taxon>
        <taxon>Streptomyces</taxon>
        <taxon>Streptomyces albogriseolus group</taxon>
    </lineage>
</organism>
<proteinExistence type="predicted"/>
<dbReference type="EMBL" id="BAAAXF010000083">
    <property type="protein sequence ID" value="GAA3505613.1"/>
    <property type="molecule type" value="Genomic_DNA"/>
</dbReference>
<accession>A0ABP6UFT7</accession>
<sequence length="64" mass="7389">MEWDRRGSRRRIVAVRRTTVNLKGYVVKDAVGNRFVITASHYLQPDEFIKLRGGRGAESDANWL</sequence>
<evidence type="ECO:0000313" key="1">
    <source>
        <dbReference type="EMBL" id="GAA3505613.1"/>
    </source>
</evidence>
<name>A0ABP6UFT7_9ACTN</name>
<dbReference type="Proteomes" id="UP001501455">
    <property type="component" value="Unassembled WGS sequence"/>
</dbReference>
<keyword evidence="2" id="KW-1185">Reference proteome</keyword>